<dbReference type="Proteomes" id="UP000582231">
    <property type="component" value="Unassembled WGS sequence"/>
</dbReference>
<dbReference type="EC" id="3.5.1.28" evidence="4"/>
<keyword evidence="5" id="KW-1185">Reference proteome</keyword>
<sequence>MSPAPAALIAVALLVAGCTTDGPGGTPAPSPTEPAPSASVTAPTPPSPAPQPLAGRVVVLDPGHQLGNGRFPAEVDRLVDAGGFDKACNTTGTSTDDGYPEATFTWQVAVEVRRRLRALGARVVMTRDDNSASEWGPCIDERGRIGNPGEPGPTADVRISLHADGNRSSTAHGFHVIRPGERSGWTDDVVAPSERLALALRDALVRAGFAPSTYLGEDGIDVRTDLGTLNHSDVPVVMAELGNMRDAGDAAVMESDAGRRRYARAVVTAVRTFLGA</sequence>
<comment type="caution">
    <text evidence="4">The sequence shown here is derived from an EMBL/GenBank/DDBJ whole genome shotgun (WGS) entry which is preliminary data.</text>
</comment>
<dbReference type="Pfam" id="PF01520">
    <property type="entry name" value="Amidase_3"/>
    <property type="match status" value="1"/>
</dbReference>
<dbReference type="GO" id="GO:0009253">
    <property type="term" value="P:peptidoglycan catabolic process"/>
    <property type="evidence" value="ECO:0007669"/>
    <property type="project" value="InterPro"/>
</dbReference>
<dbReference type="PANTHER" id="PTHR30404:SF0">
    <property type="entry name" value="N-ACETYLMURAMOYL-L-ALANINE AMIDASE AMIC"/>
    <property type="match status" value="1"/>
</dbReference>
<dbReference type="SUPFAM" id="SSF53187">
    <property type="entry name" value="Zn-dependent exopeptidases"/>
    <property type="match status" value="1"/>
</dbReference>
<dbReference type="AlphaFoldDB" id="A0A852RUD3"/>
<dbReference type="GO" id="GO:0008745">
    <property type="term" value="F:N-acetylmuramoyl-L-alanine amidase activity"/>
    <property type="evidence" value="ECO:0007669"/>
    <property type="project" value="UniProtKB-EC"/>
</dbReference>
<evidence type="ECO:0000313" key="4">
    <source>
        <dbReference type="EMBL" id="NYD31504.1"/>
    </source>
</evidence>
<dbReference type="SMART" id="SM00646">
    <property type="entry name" value="Ami_3"/>
    <property type="match status" value="1"/>
</dbReference>
<evidence type="ECO:0000259" key="3">
    <source>
        <dbReference type="SMART" id="SM00646"/>
    </source>
</evidence>
<accession>A0A852RUD3</accession>
<dbReference type="EMBL" id="JACCBF010000001">
    <property type="protein sequence ID" value="NYD31504.1"/>
    <property type="molecule type" value="Genomic_DNA"/>
</dbReference>
<gene>
    <name evidence="4" type="ORF">BJ958_003050</name>
</gene>
<evidence type="ECO:0000313" key="5">
    <source>
        <dbReference type="Proteomes" id="UP000582231"/>
    </source>
</evidence>
<reference evidence="4 5" key="1">
    <citation type="submission" date="2020-07" db="EMBL/GenBank/DDBJ databases">
        <title>Sequencing the genomes of 1000 actinobacteria strains.</title>
        <authorList>
            <person name="Klenk H.-P."/>
        </authorList>
    </citation>
    <scope>NUCLEOTIDE SEQUENCE [LARGE SCALE GENOMIC DNA]</scope>
    <source>
        <strain evidence="4 5">DSM 19082</strain>
    </source>
</reference>
<feature type="region of interest" description="Disordered" evidence="2">
    <location>
        <begin position="22"/>
        <end position="53"/>
    </location>
</feature>
<dbReference type="InterPro" id="IPR002508">
    <property type="entry name" value="MurNAc-LAA_cat"/>
</dbReference>
<evidence type="ECO:0000256" key="2">
    <source>
        <dbReference type="SAM" id="MobiDB-lite"/>
    </source>
</evidence>
<dbReference type="RefSeq" id="WP_179727799.1">
    <property type="nucleotide sequence ID" value="NZ_BAABEF010000001.1"/>
</dbReference>
<feature type="region of interest" description="Disordered" evidence="2">
    <location>
        <begin position="130"/>
        <end position="154"/>
    </location>
</feature>
<dbReference type="PANTHER" id="PTHR30404">
    <property type="entry name" value="N-ACETYLMURAMOYL-L-ALANINE AMIDASE"/>
    <property type="match status" value="1"/>
</dbReference>
<dbReference type="InterPro" id="IPR050695">
    <property type="entry name" value="N-acetylmuramoyl_amidase_3"/>
</dbReference>
<dbReference type="Gene3D" id="3.40.630.40">
    <property type="entry name" value="Zn-dependent exopeptidases"/>
    <property type="match status" value="1"/>
</dbReference>
<protein>
    <submittedName>
        <fullName evidence="4">N-acetylmuramoyl-L-alanine amidase</fullName>
        <ecNumber evidence="4">3.5.1.28</ecNumber>
    </submittedName>
</protein>
<evidence type="ECO:0000256" key="1">
    <source>
        <dbReference type="ARBA" id="ARBA00022801"/>
    </source>
</evidence>
<organism evidence="4 5">
    <name type="scientific">Nocardioides kongjuensis</name>
    <dbReference type="NCBI Taxonomy" id="349522"/>
    <lineage>
        <taxon>Bacteria</taxon>
        <taxon>Bacillati</taxon>
        <taxon>Actinomycetota</taxon>
        <taxon>Actinomycetes</taxon>
        <taxon>Propionibacteriales</taxon>
        <taxon>Nocardioidaceae</taxon>
        <taxon>Nocardioides</taxon>
    </lineage>
</organism>
<proteinExistence type="predicted"/>
<dbReference type="GO" id="GO:0030288">
    <property type="term" value="C:outer membrane-bounded periplasmic space"/>
    <property type="evidence" value="ECO:0007669"/>
    <property type="project" value="TreeGrafter"/>
</dbReference>
<name>A0A852RUD3_9ACTN</name>
<feature type="domain" description="MurNAc-LAA" evidence="3">
    <location>
        <begin position="143"/>
        <end position="271"/>
    </location>
</feature>
<keyword evidence="1 4" id="KW-0378">Hydrolase</keyword>
<dbReference type="CDD" id="cd02696">
    <property type="entry name" value="MurNAc-LAA"/>
    <property type="match status" value="1"/>
</dbReference>